<feature type="compositionally biased region" description="Polar residues" evidence="2">
    <location>
        <begin position="662"/>
        <end position="672"/>
    </location>
</feature>
<feature type="compositionally biased region" description="Polar residues" evidence="2">
    <location>
        <begin position="469"/>
        <end position="491"/>
    </location>
</feature>
<dbReference type="OrthoDB" id="3045089at2759"/>
<evidence type="ECO:0000256" key="1">
    <source>
        <dbReference type="SAM" id="Coils"/>
    </source>
</evidence>
<feature type="compositionally biased region" description="Polar residues" evidence="2">
    <location>
        <begin position="362"/>
        <end position="371"/>
    </location>
</feature>
<name>A0A9P6KMK9_9PLEO</name>
<feature type="compositionally biased region" description="Polar residues" evidence="2">
    <location>
        <begin position="392"/>
        <end position="410"/>
    </location>
</feature>
<sequence length="1271" mass="143612">MQTRLDSEAAIDGVAELTKRTSQLSHTLFDIASGLVVDTDSDSSVPQSICYVASEFADIAQLCMEACTLLEKSKGRGKNTDAGNILGRLDILLREFEGTLKDFVPNKVPKWLKAMFRNDSANLVTKCHSVKEPLRLLLSVLRIAEVHRSSNKTSNQKKKKKEENALSMAMECECAESWVETNRQVIKVLMNAERRLQKGFPRELLQLPHWPESPGATAAWIYNMIFGKMISAQRDAHRPTTRGARVKTIHTTDGNGTASDSEEEDDDDVLGLIPPDLERKLDQSPVRCQVINELLERWTGLNFQEVRQITGTNNKGQSRLQDTARRVVKWYRKNEKSSDDGSSPPIRNRDKRRIHEDDPNRSFMQAKNTNQVEDEPAVPAPTPPSSSKPSADQSRAPTQSIPRSSEVTQSAEEDINDHWGTFIGAKSRQRQKGKNVVGEEQVYAKDTSKAFVFGDARMPSKAALEKQNAIGSNSGRDGNSIQSPGATSSILGQFGEDEPNPWAETNLEPGQSSKDAEILVEEISELDLDTITAKGKAPAPVVSRAPSPDIILPKESESSSSRPIILRNGMKETQRIGGQEVRITVRPEPKKSTLAKASTSESNGRRSQSAKKHTSRQTSSKVEFVELELEPEPEHTSDRRSRDQHAPTRESSRNKKDEDLNSRVSTRHNTQSTRHRSSIIPPESQLGSSMNSYNTGAVLQSAILPPLSYPAGSGFIGHYMSPYVNHYPMGFYEQSSSSGGSKSSDIAEKLNLLIETEKARRFAEEARRKGDLDKAQRDEKLFMALEEREEQTNKIILELQENARRKEAKWEDEKRNMENKVNAQARLDEQTRRRIEPADTRTSQYKDELDRLYGIIGKFNEEKRRDLDMERERMENYANTELERRIAECEEQQQEALEEALEESRLHYEELINTEQKKAQEAIIRAEVYVKKYNEEFARRSKPKEPSIVSGTAKTNKEKLNVFDFLERPEQNSSLASSHEAETGTETDDLITESELLENQWRERGPYMHAVPQPRIRRFTAASDATSYAEETSNIIVFPPRAGWNDMGHNQLGNYLSMSGFTPYFEEREPSSLDPTGRREKIGTGGNVLRGTLFWQPPASTAEADLYKSLRSSGWRPTYVRTTVSGQTWFFGAQPVHAQFFSDMYKPQVGAYRVSHARPDTEKESLIISKELVEIEELEFLGHIYREIEGKIFLDPTLTSEDIDHIVARSFLAREGKYRKRFRNTQLRASQTKVDITELASDVGDSVSEISFGGGRERTVSLWSLWSPWSR</sequence>
<keyword evidence="4" id="KW-1185">Reference proteome</keyword>
<feature type="compositionally biased region" description="Polar residues" evidence="2">
    <location>
        <begin position="595"/>
        <end position="607"/>
    </location>
</feature>
<proteinExistence type="predicted"/>
<evidence type="ECO:0000313" key="4">
    <source>
        <dbReference type="Proteomes" id="UP000756921"/>
    </source>
</evidence>
<feature type="region of interest" description="Disordered" evidence="2">
    <location>
        <begin position="530"/>
        <end position="688"/>
    </location>
</feature>
<protein>
    <submittedName>
        <fullName evidence="3">Uncharacterized protein</fullName>
    </submittedName>
</protein>
<evidence type="ECO:0000313" key="3">
    <source>
        <dbReference type="EMBL" id="KAF9732055.1"/>
    </source>
</evidence>
<feature type="region of interest" description="Disordered" evidence="2">
    <location>
        <begin position="464"/>
        <end position="517"/>
    </location>
</feature>
<feature type="region of interest" description="Disordered" evidence="2">
    <location>
        <begin position="236"/>
        <end position="273"/>
    </location>
</feature>
<accession>A0A9P6KMK9</accession>
<keyword evidence="1" id="KW-0175">Coiled coil</keyword>
<feature type="compositionally biased region" description="Basic and acidic residues" evidence="2">
    <location>
        <begin position="632"/>
        <end position="661"/>
    </location>
</feature>
<feature type="coiled-coil region" evidence="1">
    <location>
        <begin position="782"/>
        <end position="820"/>
    </location>
</feature>
<feature type="region of interest" description="Disordered" evidence="2">
    <location>
        <begin position="331"/>
        <end position="439"/>
    </location>
</feature>
<organism evidence="3 4">
    <name type="scientific">Paraphaeosphaeria minitans</name>
    <dbReference type="NCBI Taxonomy" id="565426"/>
    <lineage>
        <taxon>Eukaryota</taxon>
        <taxon>Fungi</taxon>
        <taxon>Dikarya</taxon>
        <taxon>Ascomycota</taxon>
        <taxon>Pezizomycotina</taxon>
        <taxon>Dothideomycetes</taxon>
        <taxon>Pleosporomycetidae</taxon>
        <taxon>Pleosporales</taxon>
        <taxon>Massarineae</taxon>
        <taxon>Didymosphaeriaceae</taxon>
        <taxon>Paraphaeosphaeria</taxon>
    </lineage>
</organism>
<feature type="coiled-coil region" evidence="1">
    <location>
        <begin position="860"/>
        <end position="917"/>
    </location>
</feature>
<dbReference type="EMBL" id="WJXW01000011">
    <property type="protein sequence ID" value="KAF9732055.1"/>
    <property type="molecule type" value="Genomic_DNA"/>
</dbReference>
<evidence type="ECO:0000256" key="2">
    <source>
        <dbReference type="SAM" id="MobiDB-lite"/>
    </source>
</evidence>
<gene>
    <name evidence="3" type="ORF">PMIN01_09984</name>
</gene>
<feature type="region of interest" description="Disordered" evidence="2">
    <location>
        <begin position="970"/>
        <end position="990"/>
    </location>
</feature>
<reference evidence="3" key="1">
    <citation type="journal article" date="2020" name="Mol. Plant Microbe Interact.">
        <title>Genome Sequence of the Biocontrol Agent Coniothyrium minitans strain Conio (IMI 134523).</title>
        <authorList>
            <person name="Patel D."/>
            <person name="Shittu T.A."/>
            <person name="Baroncelli R."/>
            <person name="Muthumeenakshi S."/>
            <person name="Osborne T.H."/>
            <person name="Janganan T.K."/>
            <person name="Sreenivasaprasad S."/>
        </authorList>
    </citation>
    <scope>NUCLEOTIDE SEQUENCE</scope>
    <source>
        <strain evidence="3">Conio</strain>
    </source>
</reference>
<feature type="compositionally biased region" description="Low complexity" evidence="2">
    <location>
        <begin position="537"/>
        <end position="548"/>
    </location>
</feature>
<dbReference type="AlphaFoldDB" id="A0A9P6KMK9"/>
<comment type="caution">
    <text evidence="3">The sequence shown here is derived from an EMBL/GenBank/DDBJ whole genome shotgun (WGS) entry which is preliminary data.</text>
</comment>
<dbReference type="Proteomes" id="UP000756921">
    <property type="component" value="Unassembled WGS sequence"/>
</dbReference>
<feature type="compositionally biased region" description="Acidic residues" evidence="2">
    <location>
        <begin position="260"/>
        <end position="269"/>
    </location>
</feature>
<feature type="compositionally biased region" description="Polar residues" evidence="2">
    <location>
        <begin position="249"/>
        <end position="258"/>
    </location>
</feature>